<keyword evidence="2" id="KW-1185">Reference proteome</keyword>
<reference evidence="2" key="1">
    <citation type="journal article" date="2024" name="Proc. Natl. Acad. Sci. U.S.A.">
        <title>Extraordinary preservation of gene collinearity over three hundred million years revealed in homosporous lycophytes.</title>
        <authorList>
            <person name="Li C."/>
            <person name="Wickell D."/>
            <person name="Kuo L.Y."/>
            <person name="Chen X."/>
            <person name="Nie B."/>
            <person name="Liao X."/>
            <person name="Peng D."/>
            <person name="Ji J."/>
            <person name="Jenkins J."/>
            <person name="Williams M."/>
            <person name="Shu S."/>
            <person name="Plott C."/>
            <person name="Barry K."/>
            <person name="Rajasekar S."/>
            <person name="Grimwood J."/>
            <person name="Han X."/>
            <person name="Sun S."/>
            <person name="Hou Z."/>
            <person name="He W."/>
            <person name="Dai G."/>
            <person name="Sun C."/>
            <person name="Schmutz J."/>
            <person name="Leebens-Mack J.H."/>
            <person name="Li F.W."/>
            <person name="Wang L."/>
        </authorList>
    </citation>
    <scope>NUCLEOTIDE SEQUENCE [LARGE SCALE GENOMIC DNA]</scope>
    <source>
        <strain evidence="2">cv. PW_Plant_1</strain>
    </source>
</reference>
<dbReference type="Proteomes" id="UP001162992">
    <property type="component" value="Chromosome 19"/>
</dbReference>
<comment type="caution">
    <text evidence="1">The sequence shown here is derived from an EMBL/GenBank/DDBJ whole genome shotgun (WGS) entry which is preliminary data.</text>
</comment>
<protein>
    <submittedName>
        <fullName evidence="1">Uncharacterized protein</fullName>
    </submittedName>
</protein>
<evidence type="ECO:0000313" key="1">
    <source>
        <dbReference type="EMBL" id="KAJ7521144.1"/>
    </source>
</evidence>
<sequence length="895" mass="98456">MEECCAICAEPLEWIAYGVCGHREVCSTCTARMRVILNDKQCCICKQICPSIYVTKALGDYTRLIGDFSLLPQLIENKNSEQKLWYETNVEAYFDDEEEFKRIKAMCKLYCTLCEQSSVSEDVSKGVVKKGHTFKTLDLLRRHLFGVHKSVMCNLCLEGRKVFICEQKLYTKAQLERHSSDGTSKVDGNEEERGGFGGHPICDFCRRRFYGDNELYHHMSTEHYTCHICQRSRPGQFEYYRNYDDLEAHFRHEHVLCEHPDCLAKKFVVFPSEAELKRHNATTHGGSMSRAQRNAALQIPVSFQFRRSGQDAREDQGSSYRRGRRSRGQDRDANQSATMMQISTEVANLEEALRLSAVLHSSSGADSNSHILSAEGPSDNFPALRHEGSGTNPINADMETSRYLAAAQGVGPSALGDSAFPPLPGISKSARRRAKQRNQSAALSMAALLGGRKGGGVRVLNTAHLTQSRSSDVPESAFNGGEMSTHHYCGNVATAPIEQEESRVFSGIKSDSRVHVVGAVGGPDLPPGASQGASGGGNQDKASMLLLDQEVENQVFDKLSMDEIKAANKALVDQIRAGLKGDEQLFADFKSVSSRFRKGEMGSDEFHEHIVRLGLTYIVPELARLCPDPQKQDELLKVHRSRMMSDKTLNDVSWPTVASASSSSLEKMKAEVKSKGKRPIHSEESEVPISSSIPSSTMETKVRESISEVVEVLHTDGYRSARGKVKATDGSTLSTVAPNGVEKSLQVLVKAAQESSLTSVSRSLDSDLEESWACGVCTLVNPATNMECIACRSVCPHSRSEKNLAEDGIASRKKKTSKIPKFQRVRLGDGSAAALLDPRQQNPWISGIGESSNGDAVLSGRRSFGRGVWKTQGGQHIRSLAHRDSVIDQAHGSRE</sequence>
<accession>A0ACC2AUJ1</accession>
<name>A0ACC2AUJ1_DIPCM</name>
<evidence type="ECO:0000313" key="2">
    <source>
        <dbReference type="Proteomes" id="UP001162992"/>
    </source>
</evidence>
<gene>
    <name evidence="1" type="ORF">O6H91_19G040000</name>
</gene>
<proteinExistence type="predicted"/>
<dbReference type="EMBL" id="CM055110">
    <property type="protein sequence ID" value="KAJ7521144.1"/>
    <property type="molecule type" value="Genomic_DNA"/>
</dbReference>
<organism evidence="1 2">
    <name type="scientific">Diphasiastrum complanatum</name>
    <name type="common">Issler's clubmoss</name>
    <name type="synonym">Lycopodium complanatum</name>
    <dbReference type="NCBI Taxonomy" id="34168"/>
    <lineage>
        <taxon>Eukaryota</taxon>
        <taxon>Viridiplantae</taxon>
        <taxon>Streptophyta</taxon>
        <taxon>Embryophyta</taxon>
        <taxon>Tracheophyta</taxon>
        <taxon>Lycopodiopsida</taxon>
        <taxon>Lycopodiales</taxon>
        <taxon>Lycopodiaceae</taxon>
        <taxon>Lycopodioideae</taxon>
        <taxon>Diphasiastrum</taxon>
    </lineage>
</organism>